<sequence>MCVADRKTGGGPATIVVEAAFFLLNRRCRDEWFTHL</sequence>
<dbReference type="Proteomes" id="UP000186795">
    <property type="component" value="Unassembled WGS sequence"/>
</dbReference>
<name>A0A1N7MJT1_9BACL</name>
<gene>
    <name evidence="1" type="ORF">SAMN05421790_106152</name>
</gene>
<evidence type="ECO:0000313" key="1">
    <source>
        <dbReference type="EMBL" id="SIS86424.1"/>
    </source>
</evidence>
<reference evidence="2" key="1">
    <citation type="submission" date="2017-01" db="EMBL/GenBank/DDBJ databases">
        <authorList>
            <person name="Varghese N."/>
            <person name="Submissions S."/>
        </authorList>
    </citation>
    <scope>NUCLEOTIDE SEQUENCE [LARGE SCALE GENOMIC DNA]</scope>
    <source>
        <strain evidence="2">DSM 45196</strain>
    </source>
</reference>
<protein>
    <submittedName>
        <fullName evidence="1">Uncharacterized protein</fullName>
    </submittedName>
</protein>
<accession>A0A1N7MJT1</accession>
<keyword evidence="2" id="KW-1185">Reference proteome</keyword>
<dbReference type="EMBL" id="FTOD01000006">
    <property type="protein sequence ID" value="SIS86424.1"/>
    <property type="molecule type" value="Genomic_DNA"/>
</dbReference>
<dbReference type="AlphaFoldDB" id="A0A1N7MJT1"/>
<proteinExistence type="predicted"/>
<organism evidence="1 2">
    <name type="scientific">Kroppenstedtia eburnea</name>
    <dbReference type="NCBI Taxonomy" id="714067"/>
    <lineage>
        <taxon>Bacteria</taxon>
        <taxon>Bacillati</taxon>
        <taxon>Bacillota</taxon>
        <taxon>Bacilli</taxon>
        <taxon>Bacillales</taxon>
        <taxon>Thermoactinomycetaceae</taxon>
        <taxon>Kroppenstedtia</taxon>
    </lineage>
</organism>
<evidence type="ECO:0000313" key="2">
    <source>
        <dbReference type="Proteomes" id="UP000186795"/>
    </source>
</evidence>